<dbReference type="Proteomes" id="UP000789920">
    <property type="component" value="Unassembled WGS sequence"/>
</dbReference>
<evidence type="ECO:0000313" key="1">
    <source>
        <dbReference type="EMBL" id="CAG8734955.1"/>
    </source>
</evidence>
<name>A0ACA9Q8Q2_9GLOM</name>
<accession>A0ACA9Q8Q2</accession>
<comment type="caution">
    <text evidence="1">The sequence shown here is derived from an EMBL/GenBank/DDBJ whole genome shotgun (WGS) entry which is preliminary data.</text>
</comment>
<feature type="non-terminal residue" evidence="1">
    <location>
        <position position="1"/>
    </location>
</feature>
<sequence length="90" mass="10620">FKIYSDQHMNSNAQQHFERKLEQIYILGIRLLKARNNVISAPNGMPMDKMLDMLHEKECQNNLKFFYKKIKNIKSRYVISPYKKGGPGVM</sequence>
<dbReference type="EMBL" id="CAJVQC010026975">
    <property type="protein sequence ID" value="CAG8734955.1"/>
    <property type="molecule type" value="Genomic_DNA"/>
</dbReference>
<reference evidence="1" key="1">
    <citation type="submission" date="2021-06" db="EMBL/GenBank/DDBJ databases">
        <authorList>
            <person name="Kallberg Y."/>
            <person name="Tangrot J."/>
            <person name="Rosling A."/>
        </authorList>
    </citation>
    <scope>NUCLEOTIDE SEQUENCE</scope>
    <source>
        <strain evidence="1">MA461A</strain>
    </source>
</reference>
<gene>
    <name evidence="1" type="ORF">RPERSI_LOCUS12556</name>
</gene>
<protein>
    <submittedName>
        <fullName evidence="1">4829_t:CDS:1</fullName>
    </submittedName>
</protein>
<proteinExistence type="predicted"/>
<evidence type="ECO:0000313" key="2">
    <source>
        <dbReference type="Proteomes" id="UP000789920"/>
    </source>
</evidence>
<feature type="non-terminal residue" evidence="1">
    <location>
        <position position="90"/>
    </location>
</feature>
<organism evidence="1 2">
    <name type="scientific">Racocetra persica</name>
    <dbReference type="NCBI Taxonomy" id="160502"/>
    <lineage>
        <taxon>Eukaryota</taxon>
        <taxon>Fungi</taxon>
        <taxon>Fungi incertae sedis</taxon>
        <taxon>Mucoromycota</taxon>
        <taxon>Glomeromycotina</taxon>
        <taxon>Glomeromycetes</taxon>
        <taxon>Diversisporales</taxon>
        <taxon>Gigasporaceae</taxon>
        <taxon>Racocetra</taxon>
    </lineage>
</organism>
<keyword evidence="2" id="KW-1185">Reference proteome</keyword>